<sequence length="110" mass="12117">MWARSSLPEEFRQEPLSLFVLLGSALYEAAGDLYRLCPNPGPDPIELHGRFLGWVRTDRMIRRALARRIAGLPAPPAAPSPLAAPALRRVPFVPPSARHYPDWRVAAGGP</sequence>
<gene>
    <name evidence="1" type="ORF">Pma05_35010</name>
</gene>
<evidence type="ECO:0000313" key="1">
    <source>
        <dbReference type="EMBL" id="GIG96928.1"/>
    </source>
</evidence>
<protein>
    <submittedName>
        <fullName evidence="1">Uncharacterized protein</fullName>
    </submittedName>
</protein>
<comment type="caution">
    <text evidence="1">The sequence shown here is derived from an EMBL/GenBank/DDBJ whole genome shotgun (WGS) entry which is preliminary data.</text>
</comment>
<keyword evidence="2" id="KW-1185">Reference proteome</keyword>
<dbReference type="EMBL" id="BONX01000023">
    <property type="protein sequence ID" value="GIG96928.1"/>
    <property type="molecule type" value="Genomic_DNA"/>
</dbReference>
<name>A0ABQ4EQJ8_9ACTN</name>
<proteinExistence type="predicted"/>
<dbReference type="Proteomes" id="UP000621500">
    <property type="component" value="Unassembled WGS sequence"/>
</dbReference>
<organism evidence="1 2">
    <name type="scientific">Plantactinospora mayteni</name>
    <dbReference type="NCBI Taxonomy" id="566021"/>
    <lineage>
        <taxon>Bacteria</taxon>
        <taxon>Bacillati</taxon>
        <taxon>Actinomycetota</taxon>
        <taxon>Actinomycetes</taxon>
        <taxon>Micromonosporales</taxon>
        <taxon>Micromonosporaceae</taxon>
        <taxon>Plantactinospora</taxon>
    </lineage>
</organism>
<reference evidence="1 2" key="1">
    <citation type="submission" date="2021-01" db="EMBL/GenBank/DDBJ databases">
        <title>Whole genome shotgun sequence of Plantactinospora mayteni NBRC 109088.</title>
        <authorList>
            <person name="Komaki H."/>
            <person name="Tamura T."/>
        </authorList>
    </citation>
    <scope>NUCLEOTIDE SEQUENCE [LARGE SCALE GENOMIC DNA]</scope>
    <source>
        <strain evidence="1 2">NBRC 109088</strain>
    </source>
</reference>
<accession>A0ABQ4EQJ8</accession>
<evidence type="ECO:0000313" key="2">
    <source>
        <dbReference type="Proteomes" id="UP000621500"/>
    </source>
</evidence>